<keyword evidence="1" id="KW-0378">Hydrolase</keyword>
<accession>A0ABR1TW95</accession>
<dbReference type="GO" id="GO:0004527">
    <property type="term" value="F:exonuclease activity"/>
    <property type="evidence" value="ECO:0007669"/>
    <property type="project" value="UniProtKB-KW"/>
</dbReference>
<proteinExistence type="predicted"/>
<protein>
    <submittedName>
        <fullName evidence="1">RNA exonuclease</fullName>
    </submittedName>
</protein>
<keyword evidence="1" id="KW-0540">Nuclease</keyword>
<evidence type="ECO:0000313" key="2">
    <source>
        <dbReference type="Proteomes" id="UP001480595"/>
    </source>
</evidence>
<reference evidence="1 2" key="1">
    <citation type="submission" date="2023-01" db="EMBL/GenBank/DDBJ databases">
        <title>Analysis of 21 Apiospora genomes using comparative genomics revels a genus with tremendous synthesis potential of carbohydrate active enzymes and secondary metabolites.</title>
        <authorList>
            <person name="Sorensen T."/>
        </authorList>
    </citation>
    <scope>NUCLEOTIDE SEQUENCE [LARGE SCALE GENOMIC DNA]</scope>
    <source>
        <strain evidence="1 2">CBS 135458</strain>
    </source>
</reference>
<dbReference type="Proteomes" id="UP001480595">
    <property type="component" value="Unassembled WGS sequence"/>
</dbReference>
<sequence>MIFLRNAPGNAHRGHDCIEDTLAVRELALWCLMHPASLTAWGRAMRPEIAAKEPAEGEKQCKAGVFGLPILTQFLLLEFASFDFSPVL</sequence>
<comment type="caution">
    <text evidence="1">The sequence shown here is derived from an EMBL/GenBank/DDBJ whole genome shotgun (WGS) entry which is preliminary data.</text>
</comment>
<keyword evidence="1" id="KW-0269">Exonuclease</keyword>
<gene>
    <name evidence="1" type="ORF">PG994_012543</name>
</gene>
<name>A0ABR1TW95_9PEZI</name>
<dbReference type="EMBL" id="JAQQWL010000011">
    <property type="protein sequence ID" value="KAK8050813.1"/>
    <property type="molecule type" value="Genomic_DNA"/>
</dbReference>
<dbReference type="RefSeq" id="XP_066713062.1">
    <property type="nucleotide sequence ID" value="XM_066863952.1"/>
</dbReference>
<evidence type="ECO:0000313" key="1">
    <source>
        <dbReference type="EMBL" id="KAK8050813.1"/>
    </source>
</evidence>
<dbReference type="GeneID" id="92097015"/>
<keyword evidence="2" id="KW-1185">Reference proteome</keyword>
<organism evidence="1 2">
    <name type="scientific">Apiospora phragmitis</name>
    <dbReference type="NCBI Taxonomy" id="2905665"/>
    <lineage>
        <taxon>Eukaryota</taxon>
        <taxon>Fungi</taxon>
        <taxon>Dikarya</taxon>
        <taxon>Ascomycota</taxon>
        <taxon>Pezizomycotina</taxon>
        <taxon>Sordariomycetes</taxon>
        <taxon>Xylariomycetidae</taxon>
        <taxon>Amphisphaeriales</taxon>
        <taxon>Apiosporaceae</taxon>
        <taxon>Apiospora</taxon>
    </lineage>
</organism>